<dbReference type="GO" id="GO:0003700">
    <property type="term" value="F:DNA-binding transcription factor activity"/>
    <property type="evidence" value="ECO:0007669"/>
    <property type="project" value="InterPro"/>
</dbReference>
<evidence type="ECO:0000256" key="3">
    <source>
        <dbReference type="ARBA" id="ARBA00022553"/>
    </source>
</evidence>
<keyword evidence="13" id="KW-1185">Reference proteome</keyword>
<dbReference type="InterPro" id="IPR036390">
    <property type="entry name" value="WH_DNA-bd_sf"/>
</dbReference>
<keyword evidence="4" id="KW-0805">Transcription regulation</keyword>
<evidence type="ECO:0000256" key="9">
    <source>
        <dbReference type="SAM" id="Coils"/>
    </source>
</evidence>
<proteinExistence type="inferred from homology"/>
<evidence type="ECO:0000256" key="5">
    <source>
        <dbReference type="ARBA" id="ARBA00023125"/>
    </source>
</evidence>
<dbReference type="OrthoDB" id="6019at2759"/>
<protein>
    <submittedName>
        <fullName evidence="12">Kinase-regulated stress-responsive transcription factor skn7</fullName>
    </submittedName>
</protein>
<keyword evidence="9" id="KW-0175">Coiled coil</keyword>
<dbReference type="Pfam" id="PF00447">
    <property type="entry name" value="HSF_DNA-bind"/>
    <property type="match status" value="1"/>
</dbReference>
<comment type="subunit">
    <text evidence="2">Homotrimer.</text>
</comment>
<dbReference type="AlphaFoldDB" id="A0A7J7IPA8"/>
<feature type="compositionally biased region" description="Basic residues" evidence="10">
    <location>
        <begin position="113"/>
        <end position="123"/>
    </location>
</feature>
<dbReference type="GO" id="GO:0043565">
    <property type="term" value="F:sequence-specific DNA binding"/>
    <property type="evidence" value="ECO:0007669"/>
    <property type="project" value="InterPro"/>
</dbReference>
<evidence type="ECO:0000256" key="8">
    <source>
        <dbReference type="RuleBase" id="RU004020"/>
    </source>
</evidence>
<gene>
    <name evidence="12" type="primary">SKN7</name>
    <name evidence="12" type="ORF">F1559_002891</name>
</gene>
<comment type="subcellular location">
    <subcellularLocation>
        <location evidence="1">Nucleus</location>
    </subcellularLocation>
</comment>
<keyword evidence="12" id="KW-0808">Transferase</keyword>
<evidence type="ECO:0000256" key="6">
    <source>
        <dbReference type="ARBA" id="ARBA00023163"/>
    </source>
</evidence>
<feature type="domain" description="HSF-type DNA-binding" evidence="11">
    <location>
        <begin position="65"/>
        <end position="89"/>
    </location>
</feature>
<evidence type="ECO:0000256" key="2">
    <source>
        <dbReference type="ARBA" id="ARBA00011233"/>
    </source>
</evidence>
<organism evidence="12 13">
    <name type="scientific">Cyanidiococcus yangmingshanensis</name>
    <dbReference type="NCBI Taxonomy" id="2690220"/>
    <lineage>
        <taxon>Eukaryota</taxon>
        <taxon>Rhodophyta</taxon>
        <taxon>Bangiophyceae</taxon>
        <taxon>Cyanidiales</taxon>
        <taxon>Cyanidiaceae</taxon>
        <taxon>Cyanidiococcus</taxon>
    </lineage>
</organism>
<dbReference type="GO" id="GO:0005634">
    <property type="term" value="C:nucleus"/>
    <property type="evidence" value="ECO:0007669"/>
    <property type="project" value="UniProtKB-SubCell"/>
</dbReference>
<keyword evidence="6" id="KW-0804">Transcription</keyword>
<dbReference type="PROSITE" id="PS00434">
    <property type="entry name" value="HSF_DOMAIN"/>
    <property type="match status" value="1"/>
</dbReference>
<dbReference type="FunFam" id="1.10.10.10:FF:000037">
    <property type="entry name" value="Heat stress transcription factor B-4"/>
    <property type="match status" value="1"/>
</dbReference>
<evidence type="ECO:0000256" key="10">
    <source>
        <dbReference type="SAM" id="MobiDB-lite"/>
    </source>
</evidence>
<dbReference type="SMART" id="SM00415">
    <property type="entry name" value="HSF"/>
    <property type="match status" value="1"/>
</dbReference>
<sequence length="456" mass="50802">MVSAETSNKLSASIAMDNDKPQTTVFIQKVYDLVQDSETSDTVNWEESGDSFVIWRVGDFTEKVLPAYFKHSNMSSFVRQLNQYGFHKISHERWEFQHDFFKRDRPDLLSQIKRNRPERRKRTLTVTSGGGSSSSAFYGGSSGSVRGPRTLPAAVATKLRPDAGAAYIQQHVNVPLAASQLLSEEDMNSFDASGSGDQRKPLWLSRLFGRGNKTIEIGKYGSLEDEAVRLRRDNSLLLQELSELRRLYARLEQRLMESEQRETEREEQFRHLQGFMLRIFSSVEIMNSQLANAGLDFLALDQEWTQALTYLAEHADLPNQTDSNFCQVGAASGRLIHDADPLELLRSDGAPPEGVSLSNITSDSVGREVPQTTVADAYSSIQQSGTTDKELESLQERMQSMYQQESAGTQGFEMMLEQQRAAASRAAPELTPGAQGVRILSDDVLLPASTDSPGTV</sequence>
<evidence type="ECO:0000259" key="11">
    <source>
        <dbReference type="PROSITE" id="PS00434"/>
    </source>
</evidence>
<evidence type="ECO:0000256" key="7">
    <source>
        <dbReference type="ARBA" id="ARBA00023242"/>
    </source>
</evidence>
<dbReference type="Proteomes" id="UP000530660">
    <property type="component" value="Unassembled WGS sequence"/>
</dbReference>
<dbReference type="PANTHER" id="PTHR10015">
    <property type="entry name" value="HEAT SHOCK TRANSCRIPTION FACTOR"/>
    <property type="match status" value="1"/>
</dbReference>
<accession>A0A7J7IPA8</accession>
<name>A0A7J7IPA8_9RHOD</name>
<feature type="region of interest" description="Disordered" evidence="10">
    <location>
        <begin position="113"/>
        <end position="143"/>
    </location>
</feature>
<reference evidence="12 13" key="1">
    <citation type="journal article" date="2020" name="J. Phycol.">
        <title>Comparative genome analysis reveals Cyanidiococcus gen. nov., a new extremophilic red algal genus sister to Cyanidioschyzon (Cyanidioschyzonaceae, Rhodophyta).</title>
        <authorList>
            <person name="Liu S.-L."/>
            <person name="Chiang Y.-R."/>
            <person name="Yoon H.S."/>
            <person name="Fu H.-Y."/>
        </authorList>
    </citation>
    <scope>NUCLEOTIDE SEQUENCE [LARGE SCALE GENOMIC DNA]</scope>
    <source>
        <strain evidence="12 13">THAL066</strain>
    </source>
</reference>
<evidence type="ECO:0000313" key="13">
    <source>
        <dbReference type="Proteomes" id="UP000530660"/>
    </source>
</evidence>
<keyword evidence="5" id="KW-0238">DNA-binding</keyword>
<dbReference type="PANTHER" id="PTHR10015:SF427">
    <property type="entry name" value="HEAT SHOCK FACTOR PROTEIN"/>
    <property type="match status" value="1"/>
</dbReference>
<keyword evidence="3" id="KW-0597">Phosphoprotein</keyword>
<comment type="similarity">
    <text evidence="8">Belongs to the HSF family.</text>
</comment>
<evidence type="ECO:0000256" key="1">
    <source>
        <dbReference type="ARBA" id="ARBA00004123"/>
    </source>
</evidence>
<comment type="caution">
    <text evidence="12">The sequence shown here is derived from an EMBL/GenBank/DDBJ whole genome shotgun (WGS) entry which is preliminary data.</text>
</comment>
<dbReference type="SUPFAM" id="SSF46785">
    <property type="entry name" value="Winged helix' DNA-binding domain"/>
    <property type="match status" value="1"/>
</dbReference>
<dbReference type="InterPro" id="IPR000232">
    <property type="entry name" value="HSF_DNA-bd"/>
</dbReference>
<dbReference type="GO" id="GO:0016301">
    <property type="term" value="F:kinase activity"/>
    <property type="evidence" value="ECO:0007669"/>
    <property type="project" value="UniProtKB-KW"/>
</dbReference>
<keyword evidence="12" id="KW-0418">Kinase</keyword>
<dbReference type="EMBL" id="VWRR01000004">
    <property type="protein sequence ID" value="KAF6004161.1"/>
    <property type="molecule type" value="Genomic_DNA"/>
</dbReference>
<dbReference type="InterPro" id="IPR036388">
    <property type="entry name" value="WH-like_DNA-bd_sf"/>
</dbReference>
<feature type="coiled-coil region" evidence="9">
    <location>
        <begin position="220"/>
        <end position="268"/>
    </location>
</feature>
<evidence type="ECO:0000313" key="12">
    <source>
        <dbReference type="EMBL" id="KAF6004161.1"/>
    </source>
</evidence>
<dbReference type="Gene3D" id="1.10.10.10">
    <property type="entry name" value="Winged helix-like DNA-binding domain superfamily/Winged helix DNA-binding domain"/>
    <property type="match status" value="1"/>
</dbReference>
<keyword evidence="7" id="KW-0539">Nucleus</keyword>
<dbReference type="PRINTS" id="PR00056">
    <property type="entry name" value="HSFDOMAIN"/>
</dbReference>
<evidence type="ECO:0000256" key="4">
    <source>
        <dbReference type="ARBA" id="ARBA00023015"/>
    </source>
</evidence>